<organism evidence="2 3">
    <name type="scientific">Vagococcus allomyrinae</name>
    <dbReference type="NCBI Taxonomy" id="2794353"/>
    <lineage>
        <taxon>Bacteria</taxon>
        <taxon>Bacillati</taxon>
        <taxon>Bacillota</taxon>
        <taxon>Bacilli</taxon>
        <taxon>Lactobacillales</taxon>
        <taxon>Enterococcaceae</taxon>
        <taxon>Vagococcus</taxon>
    </lineage>
</organism>
<dbReference type="Pfam" id="PF13673">
    <property type="entry name" value="Acetyltransf_10"/>
    <property type="match status" value="1"/>
</dbReference>
<dbReference type="InterPro" id="IPR016181">
    <property type="entry name" value="Acyl_CoA_acyltransferase"/>
</dbReference>
<protein>
    <submittedName>
        <fullName evidence="2">GNAT family N-acetyltransferase</fullName>
    </submittedName>
</protein>
<dbReference type="RefSeq" id="WP_209529786.1">
    <property type="nucleotide sequence ID" value="NZ_JAEEGA010000010.1"/>
</dbReference>
<gene>
    <name evidence="2" type="ORF">I6N95_16015</name>
</gene>
<evidence type="ECO:0000259" key="1">
    <source>
        <dbReference type="PROSITE" id="PS51186"/>
    </source>
</evidence>
<dbReference type="SUPFAM" id="SSF55729">
    <property type="entry name" value="Acyl-CoA N-acyltransferases (Nat)"/>
    <property type="match status" value="1"/>
</dbReference>
<evidence type="ECO:0000313" key="2">
    <source>
        <dbReference type="EMBL" id="MBP1042525.1"/>
    </source>
</evidence>
<dbReference type="Proteomes" id="UP000674938">
    <property type="component" value="Unassembled WGS sequence"/>
</dbReference>
<name>A0A940SVP2_9ENTE</name>
<keyword evidence="3" id="KW-1185">Reference proteome</keyword>
<dbReference type="Gene3D" id="3.40.630.30">
    <property type="match status" value="1"/>
</dbReference>
<dbReference type="CDD" id="cd04301">
    <property type="entry name" value="NAT_SF"/>
    <property type="match status" value="1"/>
</dbReference>
<proteinExistence type="predicted"/>
<dbReference type="PROSITE" id="PS51186">
    <property type="entry name" value="GNAT"/>
    <property type="match status" value="1"/>
</dbReference>
<dbReference type="InterPro" id="IPR000182">
    <property type="entry name" value="GNAT_dom"/>
</dbReference>
<reference evidence="2" key="1">
    <citation type="submission" date="2020-12" db="EMBL/GenBank/DDBJ databases">
        <title>Vagococcus allomyrinae sp. nov. and Enterococcus lavae sp. nov., isolated from the larvae of Allomyrina dichotoma.</title>
        <authorList>
            <person name="Lee S.D."/>
        </authorList>
    </citation>
    <scope>NUCLEOTIDE SEQUENCE</scope>
    <source>
        <strain evidence="2">BWB3-3</strain>
    </source>
</reference>
<sequence>MEVKVLEMIYDGPIVNADIQLVNYHHHYYEAYREMNCNSFRSLSIAVGLNPDVFYSEEELTQKADTIFLLLAGKKLMGAVEITGNEIQHLVVNVGFQQKGLGKKLLMYGINQIQQSGYSTVRLFVAECNQGAVRFYLANGFAEINAVIEEW</sequence>
<accession>A0A940SVP2</accession>
<dbReference type="AlphaFoldDB" id="A0A940SVP2"/>
<feature type="domain" description="N-acetyltransferase" evidence="1">
    <location>
        <begin position="19"/>
        <end position="151"/>
    </location>
</feature>
<dbReference type="EMBL" id="JAEEGA010000010">
    <property type="protein sequence ID" value="MBP1042525.1"/>
    <property type="molecule type" value="Genomic_DNA"/>
</dbReference>
<comment type="caution">
    <text evidence="2">The sequence shown here is derived from an EMBL/GenBank/DDBJ whole genome shotgun (WGS) entry which is preliminary data.</text>
</comment>
<evidence type="ECO:0000313" key="3">
    <source>
        <dbReference type="Proteomes" id="UP000674938"/>
    </source>
</evidence>
<dbReference type="GO" id="GO:0016747">
    <property type="term" value="F:acyltransferase activity, transferring groups other than amino-acyl groups"/>
    <property type="evidence" value="ECO:0007669"/>
    <property type="project" value="InterPro"/>
</dbReference>